<dbReference type="HOGENOM" id="CLU_3388299_0_0_9"/>
<reference evidence="1 2" key="1">
    <citation type="submission" date="2007-03" db="EMBL/GenBank/DDBJ databases">
        <authorList>
            <person name="Fulton L."/>
            <person name="Clifton S."/>
            <person name="Fulton B."/>
            <person name="Xu J."/>
            <person name="Minx P."/>
            <person name="Pepin K.H."/>
            <person name="Johnson M."/>
            <person name="Thiruvilangam P."/>
            <person name="Bhonagiri V."/>
            <person name="Nash W.E."/>
            <person name="Mardis E.R."/>
            <person name="Wilson R.K."/>
        </authorList>
    </citation>
    <scope>NUCLEOTIDE SEQUENCE [LARGE SCALE GENOMIC DNA]</scope>
    <source>
        <strain evidence="1 2">ATCC 29174</strain>
    </source>
</reference>
<dbReference type="EMBL" id="AAVO02000008">
    <property type="protein sequence ID" value="EDM87266.1"/>
    <property type="molecule type" value="Genomic_DNA"/>
</dbReference>
<organism evidence="1 2">
    <name type="scientific">Blautia obeum ATCC 29174</name>
    <dbReference type="NCBI Taxonomy" id="411459"/>
    <lineage>
        <taxon>Bacteria</taxon>
        <taxon>Bacillati</taxon>
        <taxon>Bacillota</taxon>
        <taxon>Clostridia</taxon>
        <taxon>Lachnospirales</taxon>
        <taxon>Lachnospiraceae</taxon>
        <taxon>Blautia</taxon>
    </lineage>
</organism>
<protein>
    <submittedName>
        <fullName evidence="1">Uncharacterized protein</fullName>
    </submittedName>
</protein>
<comment type="caution">
    <text evidence="1">The sequence shown here is derived from an EMBL/GenBank/DDBJ whole genome shotgun (WGS) entry which is preliminary data.</text>
</comment>
<evidence type="ECO:0000313" key="2">
    <source>
        <dbReference type="Proteomes" id="UP000006002"/>
    </source>
</evidence>
<dbReference type="AlphaFoldDB" id="A5ZT42"/>
<evidence type="ECO:0000313" key="1">
    <source>
        <dbReference type="EMBL" id="EDM87266.1"/>
    </source>
</evidence>
<gene>
    <name evidence="1" type="ORF">RUMOBE_02171</name>
</gene>
<dbReference type="Proteomes" id="UP000006002">
    <property type="component" value="Unassembled WGS sequence"/>
</dbReference>
<name>A5ZT42_9FIRM</name>
<reference evidence="1 2" key="2">
    <citation type="submission" date="2007-04" db="EMBL/GenBank/DDBJ databases">
        <title>Draft genome sequence of Ruminococcus obeum (ATCC 29174).</title>
        <authorList>
            <person name="Sudarsanam P."/>
            <person name="Ley R."/>
            <person name="Guruge J."/>
            <person name="Turnbaugh P.J."/>
            <person name="Mahowald M."/>
            <person name="Liep D."/>
            <person name="Gordon J."/>
        </authorList>
    </citation>
    <scope>NUCLEOTIDE SEQUENCE [LARGE SCALE GENOMIC DNA]</scope>
    <source>
        <strain evidence="1 2">ATCC 29174</strain>
    </source>
</reference>
<proteinExistence type="predicted"/>
<sequence>MQQFSKNALPFSAYSKAVYLAEIIRRCKEKNA</sequence>
<accession>A5ZT42</accession>